<keyword evidence="2 5" id="KW-0032">Aminotransferase</keyword>
<evidence type="ECO:0000256" key="2">
    <source>
        <dbReference type="ARBA" id="ARBA00022576"/>
    </source>
</evidence>
<dbReference type="STRING" id="749222.Nitsa_2009"/>
<gene>
    <name evidence="5" type="ordered locus">Nitsa_2009</name>
</gene>
<dbReference type="SUPFAM" id="SSF53383">
    <property type="entry name" value="PLP-dependent transferases"/>
    <property type="match status" value="1"/>
</dbReference>
<dbReference type="RefSeq" id="WP_013554936.1">
    <property type="nucleotide sequence ID" value="NC_014935.1"/>
</dbReference>
<reference evidence="6" key="2">
    <citation type="submission" date="2011-01" db="EMBL/GenBank/DDBJ databases">
        <title>The complete genome of Nitratifractor salsuginis DSM 16511.</title>
        <authorList>
            <consortium name="US DOE Joint Genome Institute (JGI-PGF)"/>
            <person name="Lucas S."/>
            <person name="Copeland A."/>
            <person name="Lapidus A."/>
            <person name="Bruce D."/>
            <person name="Goodwin L."/>
            <person name="Pitluck S."/>
            <person name="Kyrpides N."/>
            <person name="Mavromatis K."/>
            <person name="Ivanova N."/>
            <person name="Mikhailova N."/>
            <person name="Zeytun A."/>
            <person name="Detter J.C."/>
            <person name="Tapia R."/>
            <person name="Han C."/>
            <person name="Land M."/>
            <person name="Hauser L."/>
            <person name="Markowitz V."/>
            <person name="Cheng J.-F."/>
            <person name="Hugenholtz P."/>
            <person name="Woyke T."/>
            <person name="Wu D."/>
            <person name="Tindall B."/>
            <person name="Schuetze A."/>
            <person name="Brambilla E."/>
            <person name="Klenk H.-P."/>
            <person name="Eisen J.A."/>
        </authorList>
    </citation>
    <scope>NUCLEOTIDE SEQUENCE [LARGE SCALE GENOMIC DNA]</scope>
    <source>
        <strain evidence="6">DSM 16511 / JCM 12458 / E9I37-1</strain>
    </source>
</reference>
<dbReference type="EMBL" id="CP002452">
    <property type="protein sequence ID" value="ADV47251.1"/>
    <property type="molecule type" value="Genomic_DNA"/>
</dbReference>
<evidence type="ECO:0000313" key="5">
    <source>
        <dbReference type="EMBL" id="ADV47251.1"/>
    </source>
</evidence>
<evidence type="ECO:0000259" key="4">
    <source>
        <dbReference type="Pfam" id="PF00155"/>
    </source>
</evidence>
<dbReference type="Pfam" id="PF00155">
    <property type="entry name" value="Aminotran_1_2"/>
    <property type="match status" value="1"/>
</dbReference>
<dbReference type="InterPro" id="IPR015421">
    <property type="entry name" value="PyrdxlP-dep_Trfase_major"/>
</dbReference>
<sequence length="379" mass="43284">MKFETYPFEKLTQLLKDVTPNPDLAPMSLTIGEPQFETPAFIRQELCDAAALLNKYPKTAGESYLKEAMRSYLKQRFGLEIADDQLIPTFGTRELLFNFPQFYLHDLADSTMAFPNPFYQIYEGAAIASGARILHLDLTPENGFQPPIDEEALSGCDLVILNTPNNPTASVMPFEAMRRWVRLALEHDFFLLNDECYIDLWLKGPLPSMLEASLAEGNSEFRNVAVVNSVSKRSSAPGLRSGFIAGDREVLREYLRYRTYVGCASPLPLQRAAARAWADQQHVEGFRAKYRRNFELAEKILGVEAPEATFYIWMEVGDELAFTRELYRRYNLKVLPGSFLGRNGVGRGYVRLALVYEEEPMREALERVAAFIREWRMEN</sequence>
<accession>E6X2W8</accession>
<feature type="domain" description="Aminotransferase class I/classII large" evidence="4">
    <location>
        <begin position="27"/>
        <end position="368"/>
    </location>
</feature>
<organism evidence="5 6">
    <name type="scientific">Nitratifractor salsuginis (strain DSM 16511 / JCM 12458 / E9I37-1)</name>
    <dbReference type="NCBI Taxonomy" id="749222"/>
    <lineage>
        <taxon>Bacteria</taxon>
        <taxon>Pseudomonadati</taxon>
        <taxon>Campylobacterota</taxon>
        <taxon>Epsilonproteobacteria</taxon>
        <taxon>Campylobacterales</taxon>
        <taxon>Sulfurovaceae</taxon>
        <taxon>Nitratifractor</taxon>
    </lineage>
</organism>
<dbReference type="GO" id="GO:0008483">
    <property type="term" value="F:transaminase activity"/>
    <property type="evidence" value="ECO:0007669"/>
    <property type="project" value="UniProtKB-KW"/>
</dbReference>
<comment type="cofactor">
    <cofactor evidence="1">
        <name>pyridoxal 5'-phosphate</name>
        <dbReference type="ChEBI" id="CHEBI:597326"/>
    </cofactor>
</comment>
<dbReference type="NCBIfam" id="NF004494">
    <property type="entry name" value="PRK05839.1"/>
    <property type="match status" value="1"/>
</dbReference>
<name>E6X2W8_NITSE</name>
<dbReference type="Gene3D" id="3.90.1150.10">
    <property type="entry name" value="Aspartate Aminotransferase, domain 1"/>
    <property type="match status" value="1"/>
</dbReference>
<dbReference type="InterPro" id="IPR050881">
    <property type="entry name" value="LL-DAP_aminotransferase"/>
</dbReference>
<dbReference type="Proteomes" id="UP000008633">
    <property type="component" value="Chromosome"/>
</dbReference>
<proteinExistence type="predicted"/>
<dbReference type="Gene3D" id="3.40.640.10">
    <property type="entry name" value="Type I PLP-dependent aspartate aminotransferase-like (Major domain)"/>
    <property type="match status" value="1"/>
</dbReference>
<keyword evidence="6" id="KW-1185">Reference proteome</keyword>
<dbReference type="InterPro" id="IPR015424">
    <property type="entry name" value="PyrdxlP-dep_Trfase"/>
</dbReference>
<reference evidence="5 6" key="1">
    <citation type="journal article" date="2011" name="Stand. Genomic Sci.">
        <title>Complete genome sequence of Nitratifractor salsuginis type strain (E9I37-1).</title>
        <authorList>
            <person name="Anderson I."/>
            <person name="Sikorski J."/>
            <person name="Zeytun A."/>
            <person name="Nolan M."/>
            <person name="Lapidus A."/>
            <person name="Lucas S."/>
            <person name="Hammon N."/>
            <person name="Deshpande S."/>
            <person name="Cheng J.F."/>
            <person name="Tapia R."/>
            <person name="Han C."/>
            <person name="Goodwin L."/>
            <person name="Pitluck S."/>
            <person name="Liolios K."/>
            <person name="Pagani I."/>
            <person name="Ivanova N."/>
            <person name="Huntemann M."/>
            <person name="Mavromatis K."/>
            <person name="Ovchinikova G."/>
            <person name="Pati A."/>
            <person name="Chen A."/>
            <person name="Palaniappan K."/>
            <person name="Land M."/>
            <person name="Hauser L."/>
            <person name="Brambilla E.M."/>
            <person name="Ngatchou-Djao O.D."/>
            <person name="Rohde M."/>
            <person name="Tindall B.J."/>
            <person name="Goker M."/>
            <person name="Detter J.C."/>
            <person name="Woyke T."/>
            <person name="Bristow J."/>
            <person name="Eisen J.A."/>
            <person name="Markowitz V."/>
            <person name="Hugenholtz P."/>
            <person name="Klenk H.P."/>
            <person name="Kyrpides N.C."/>
        </authorList>
    </citation>
    <scope>NUCLEOTIDE SEQUENCE [LARGE SCALE GENOMIC DNA]</scope>
    <source>
        <strain evidence="6">DSM 16511 / JCM 12458 / E9I37-1</strain>
    </source>
</reference>
<dbReference type="PANTHER" id="PTHR42832">
    <property type="entry name" value="AMINO ACID AMINOTRANSFERASE"/>
    <property type="match status" value="1"/>
</dbReference>
<keyword evidence="3" id="KW-0808">Transferase</keyword>
<dbReference type="KEGG" id="nsa:Nitsa_2009"/>
<evidence type="ECO:0000256" key="1">
    <source>
        <dbReference type="ARBA" id="ARBA00001933"/>
    </source>
</evidence>
<dbReference type="InterPro" id="IPR004839">
    <property type="entry name" value="Aminotransferase_I/II_large"/>
</dbReference>
<dbReference type="HOGENOM" id="CLU_017584_4_5_7"/>
<dbReference type="AlphaFoldDB" id="E6X2W8"/>
<evidence type="ECO:0000256" key="3">
    <source>
        <dbReference type="ARBA" id="ARBA00022679"/>
    </source>
</evidence>
<dbReference type="eggNOG" id="COG0436">
    <property type="taxonomic scope" value="Bacteria"/>
</dbReference>
<dbReference type="GO" id="GO:0030170">
    <property type="term" value="F:pyridoxal phosphate binding"/>
    <property type="evidence" value="ECO:0007669"/>
    <property type="project" value="InterPro"/>
</dbReference>
<dbReference type="PANTHER" id="PTHR42832:SF3">
    <property type="entry name" value="L-GLUTAMINE--4-(METHYLSULFANYL)-2-OXOBUTANOATE AMINOTRANSFERASE"/>
    <property type="match status" value="1"/>
</dbReference>
<dbReference type="CDD" id="cd00609">
    <property type="entry name" value="AAT_like"/>
    <property type="match status" value="1"/>
</dbReference>
<protein>
    <submittedName>
        <fullName evidence="5">Aminotransferase class I and II</fullName>
    </submittedName>
</protein>
<dbReference type="InterPro" id="IPR015422">
    <property type="entry name" value="PyrdxlP-dep_Trfase_small"/>
</dbReference>
<dbReference type="OrthoDB" id="9804474at2"/>
<evidence type="ECO:0000313" key="6">
    <source>
        <dbReference type="Proteomes" id="UP000008633"/>
    </source>
</evidence>